<dbReference type="FunFam" id="3.90.1150.10:FF:000040">
    <property type="entry name" value="Tyrosine aminotransferase"/>
    <property type="match status" value="1"/>
</dbReference>
<dbReference type="Proteomes" id="UP000243499">
    <property type="component" value="Chromosome 1"/>
</dbReference>
<gene>
    <name evidence="9" type="ORF">PAHAL_1G151200</name>
</gene>
<evidence type="ECO:0000256" key="5">
    <source>
        <dbReference type="ARBA" id="ARBA00067055"/>
    </source>
</evidence>
<dbReference type="AlphaFoldDB" id="A0A2S3GNZ1"/>
<dbReference type="InterPro" id="IPR004838">
    <property type="entry name" value="NHTrfase_class1_PyrdxlP-BS"/>
</dbReference>
<feature type="domain" description="Aminotransferase class I/classII large" evidence="8">
    <location>
        <begin position="56"/>
        <end position="417"/>
    </location>
</feature>
<evidence type="ECO:0000256" key="2">
    <source>
        <dbReference type="ARBA" id="ARBA00007441"/>
    </source>
</evidence>
<dbReference type="PIRSF" id="PIRSF000517">
    <property type="entry name" value="Tyr_transaminase"/>
    <property type="match status" value="1"/>
</dbReference>
<sequence length="429" mass="46910">MEGNGAAAGGTRRPWSICRQSAGAPLAAAGSMSIRAVLDRVFSAVDASGPRPVLAIGNGDPTASACFRPPLEAEEAVVEALRSRKHNGYSPCVGVLPARRAIAEYLSRDLPYQLSRDDIYLTSGCCQAIDVMISILAQPGSNILLPKPGFPLYESRTMFSNLEDRHFNLIPDRGWEADLESVEALADENTVAMVIVNPSNPCGSVYSHDHLAKIAETARKLGIIIIADEVYDHLAFGNKPFIPMGIFADIVPVITVGSISKRWLVPGWRLGWIAMCDLNGILKEAKVDKLIESYINITNDPATFIQGAVPQIIANTKEDYFMKILNLLRNSADLCYGKIKETRGITCPHKPEGSMFVMAKLDLSCLDGIQDDLDFCCRLAKEESVIVLPGSALGMKDWIRITFAMDMPTLENALERIKSFCQRHAKLEA</sequence>
<dbReference type="NCBIfam" id="TIGR01265">
    <property type="entry name" value="tyr_nico_aTase"/>
    <property type="match status" value="1"/>
</dbReference>
<dbReference type="CDD" id="cd00609">
    <property type="entry name" value="AAT_like"/>
    <property type="match status" value="1"/>
</dbReference>
<proteinExistence type="inferred from homology"/>
<evidence type="ECO:0000259" key="8">
    <source>
        <dbReference type="Pfam" id="PF00155"/>
    </source>
</evidence>
<dbReference type="GO" id="GO:0033855">
    <property type="term" value="F:nicotianamine aminotransferase activity"/>
    <property type="evidence" value="ECO:0007669"/>
    <property type="project" value="UniProtKB-EC"/>
</dbReference>
<organism evidence="9">
    <name type="scientific">Panicum hallii</name>
    <dbReference type="NCBI Taxonomy" id="206008"/>
    <lineage>
        <taxon>Eukaryota</taxon>
        <taxon>Viridiplantae</taxon>
        <taxon>Streptophyta</taxon>
        <taxon>Embryophyta</taxon>
        <taxon>Tracheophyta</taxon>
        <taxon>Spermatophyta</taxon>
        <taxon>Magnoliopsida</taxon>
        <taxon>Liliopsida</taxon>
        <taxon>Poales</taxon>
        <taxon>Poaceae</taxon>
        <taxon>PACMAD clade</taxon>
        <taxon>Panicoideae</taxon>
        <taxon>Panicodae</taxon>
        <taxon>Paniceae</taxon>
        <taxon>Panicinae</taxon>
        <taxon>Panicum</taxon>
        <taxon>Panicum sect. Panicum</taxon>
    </lineage>
</organism>
<dbReference type="PROSITE" id="PS00105">
    <property type="entry name" value="AA_TRANSFER_CLASS_1"/>
    <property type="match status" value="1"/>
</dbReference>
<dbReference type="Gene3D" id="3.40.640.10">
    <property type="entry name" value="Type I PLP-dependent aspartate aminotransferase-like (Major domain)"/>
    <property type="match status" value="1"/>
</dbReference>
<dbReference type="GO" id="GO:0030170">
    <property type="term" value="F:pyridoxal phosphate binding"/>
    <property type="evidence" value="ECO:0007669"/>
    <property type="project" value="InterPro"/>
</dbReference>
<dbReference type="FunFam" id="3.40.640.10:FF:000048">
    <property type="entry name" value="tyrosine aminotransferase"/>
    <property type="match status" value="1"/>
</dbReference>
<reference evidence="9" key="1">
    <citation type="submission" date="2018-04" db="EMBL/GenBank/DDBJ databases">
        <title>WGS assembly of Panicum hallii.</title>
        <authorList>
            <person name="Lovell J."/>
            <person name="Jenkins J."/>
            <person name="Lowry D."/>
            <person name="Mamidi S."/>
            <person name="Sreedasyam A."/>
            <person name="Weng X."/>
            <person name="Barry K."/>
            <person name="Bonette J."/>
            <person name="Campitelli B."/>
            <person name="Daum C."/>
            <person name="Gordon S."/>
            <person name="Gould B."/>
            <person name="Lipzen A."/>
            <person name="Macqueen A."/>
            <person name="Palacio-Mejia J."/>
            <person name="Plott C."/>
            <person name="Shakirov E."/>
            <person name="Shu S."/>
            <person name="Yoshinaga Y."/>
            <person name="Zane M."/>
            <person name="Rokhsar D."/>
            <person name="Grimwood J."/>
            <person name="Schmutz J."/>
            <person name="Juenger T."/>
        </authorList>
    </citation>
    <scope>NUCLEOTIDE SEQUENCE [LARGE SCALE GENOMIC DNA]</scope>
    <source>
        <strain evidence="9">FIL2</strain>
    </source>
</reference>
<name>A0A2S3GNZ1_9POAL</name>
<evidence type="ECO:0000256" key="7">
    <source>
        <dbReference type="PIRSR" id="PIRSR000517-1"/>
    </source>
</evidence>
<dbReference type="Gramene" id="PAN05694">
    <property type="protein sequence ID" value="PAN05694"/>
    <property type="gene ID" value="PAHAL_1G151200"/>
</dbReference>
<comment type="catalytic activity">
    <reaction evidence="4">
        <text>nicotianamine + 2-oxoglutarate = 3''-deamino-3''-oxonicotianamine + L-glutamate</text>
        <dbReference type="Rhea" id="RHEA:22104"/>
        <dbReference type="ChEBI" id="CHEBI:16810"/>
        <dbReference type="ChEBI" id="CHEBI:29985"/>
        <dbReference type="ChEBI" id="CHEBI:58249"/>
        <dbReference type="ChEBI" id="CHEBI:58685"/>
        <dbReference type="EC" id="2.6.1.80"/>
    </reaction>
</comment>
<dbReference type="SUPFAM" id="SSF53383">
    <property type="entry name" value="PLP-dependent transferases"/>
    <property type="match status" value="1"/>
</dbReference>
<dbReference type="EC" id="2.6.1.80" evidence="5"/>
<dbReference type="PANTHER" id="PTHR45744:SF18">
    <property type="entry name" value="NICOTIANAMINE AMINOTRANSFERASE HOMOLOG"/>
    <property type="match status" value="1"/>
</dbReference>
<dbReference type="InterPro" id="IPR015424">
    <property type="entry name" value="PyrdxlP-dep_Trfase"/>
</dbReference>
<dbReference type="GO" id="GO:0006572">
    <property type="term" value="P:L-tyrosine catabolic process"/>
    <property type="evidence" value="ECO:0007669"/>
    <property type="project" value="TreeGrafter"/>
</dbReference>
<feature type="modified residue" description="N6-(pyridoxal phosphate)lysine" evidence="7">
    <location>
        <position position="261"/>
    </location>
</feature>
<keyword evidence="3 6" id="KW-0663">Pyridoxal phosphate</keyword>
<evidence type="ECO:0000256" key="6">
    <source>
        <dbReference type="PIRNR" id="PIRNR000517"/>
    </source>
</evidence>
<comment type="cofactor">
    <cofactor evidence="1 6 7">
        <name>pyridoxal 5'-phosphate</name>
        <dbReference type="ChEBI" id="CHEBI:597326"/>
    </cofactor>
</comment>
<evidence type="ECO:0000256" key="1">
    <source>
        <dbReference type="ARBA" id="ARBA00001933"/>
    </source>
</evidence>
<accession>A0A2S3GNZ1</accession>
<evidence type="ECO:0000313" key="9">
    <source>
        <dbReference type="EMBL" id="PAN05694.1"/>
    </source>
</evidence>
<dbReference type="GO" id="GO:0004838">
    <property type="term" value="F:L-tyrosine-2-oxoglutarate transaminase activity"/>
    <property type="evidence" value="ECO:0007669"/>
    <property type="project" value="TreeGrafter"/>
</dbReference>
<dbReference type="InterPro" id="IPR015422">
    <property type="entry name" value="PyrdxlP-dep_Trfase_small"/>
</dbReference>
<dbReference type="InterPro" id="IPR015421">
    <property type="entry name" value="PyrdxlP-dep_Trfase_major"/>
</dbReference>
<dbReference type="Pfam" id="PF00155">
    <property type="entry name" value="Aminotran_1_2"/>
    <property type="match status" value="1"/>
</dbReference>
<dbReference type="EMBL" id="CM008046">
    <property type="protein sequence ID" value="PAN05694.1"/>
    <property type="molecule type" value="Genomic_DNA"/>
</dbReference>
<evidence type="ECO:0000256" key="4">
    <source>
        <dbReference type="ARBA" id="ARBA00052517"/>
    </source>
</evidence>
<evidence type="ECO:0000256" key="3">
    <source>
        <dbReference type="ARBA" id="ARBA00022898"/>
    </source>
</evidence>
<comment type="similarity">
    <text evidence="2 6">Belongs to the class-I pyridoxal-phosphate-dependent aminotransferase family.</text>
</comment>
<dbReference type="Gene3D" id="3.90.1150.10">
    <property type="entry name" value="Aspartate Aminotransferase, domain 1"/>
    <property type="match status" value="1"/>
</dbReference>
<dbReference type="InterPro" id="IPR004839">
    <property type="entry name" value="Aminotransferase_I/II_large"/>
</dbReference>
<dbReference type="InterPro" id="IPR005958">
    <property type="entry name" value="TyrNic_aminoTrfase"/>
</dbReference>
<dbReference type="PANTHER" id="PTHR45744">
    <property type="entry name" value="TYROSINE AMINOTRANSFERASE"/>
    <property type="match status" value="1"/>
</dbReference>
<protein>
    <recommendedName>
        <fullName evidence="5">nicotianamine aminotransferase</fullName>
        <ecNumber evidence="5">2.6.1.80</ecNumber>
    </recommendedName>
</protein>